<dbReference type="Gene3D" id="2.40.50.770">
    <property type="entry name" value="RecQ-mediated genome instability protein Rmi1, C-terminal domain"/>
    <property type="match status" value="1"/>
</dbReference>
<dbReference type="EMBL" id="AAGK01000004">
    <property type="protein sequence ID" value="EAN31416.1"/>
    <property type="molecule type" value="Genomic_DNA"/>
</dbReference>
<dbReference type="GeneID" id="3501158"/>
<evidence type="ECO:0000256" key="1">
    <source>
        <dbReference type="SAM" id="MobiDB-lite"/>
    </source>
</evidence>
<feature type="domain" description="RecQ mediated genome instability protein 1 OB-fold" evidence="2">
    <location>
        <begin position="47"/>
        <end position="163"/>
    </location>
</feature>
<evidence type="ECO:0000313" key="3">
    <source>
        <dbReference type="EMBL" id="EAN31416.1"/>
    </source>
</evidence>
<protein>
    <recommendedName>
        <fullName evidence="2">RecQ mediated genome instability protein 1 OB-fold domain-containing protein</fullName>
    </recommendedName>
</protein>
<dbReference type="OMA" id="VIAFEYE"/>
<dbReference type="InterPro" id="IPR013894">
    <property type="entry name" value="RMI1_OB"/>
</dbReference>
<evidence type="ECO:0000313" key="4">
    <source>
        <dbReference type="Proteomes" id="UP000001949"/>
    </source>
</evidence>
<dbReference type="eggNOG" id="ENOG502QXBP">
    <property type="taxonomic scope" value="Eukaryota"/>
</dbReference>
<feature type="compositionally biased region" description="Polar residues" evidence="1">
    <location>
        <begin position="248"/>
        <end position="271"/>
    </location>
</feature>
<dbReference type="RefSeq" id="XP_763699.1">
    <property type="nucleotide sequence ID" value="XM_758606.1"/>
</dbReference>
<dbReference type="Pfam" id="PF08585">
    <property type="entry name" value="RMI1_N_C"/>
    <property type="match status" value="1"/>
</dbReference>
<name>Q4N3C3_THEPA</name>
<dbReference type="AlphaFoldDB" id="Q4N3C3"/>
<organism evidence="3 4">
    <name type="scientific">Theileria parva</name>
    <name type="common">East coast fever infection agent</name>
    <dbReference type="NCBI Taxonomy" id="5875"/>
    <lineage>
        <taxon>Eukaryota</taxon>
        <taxon>Sar</taxon>
        <taxon>Alveolata</taxon>
        <taxon>Apicomplexa</taxon>
        <taxon>Aconoidasida</taxon>
        <taxon>Piroplasmida</taxon>
        <taxon>Theileriidae</taxon>
        <taxon>Theileria</taxon>
    </lineage>
</organism>
<feature type="region of interest" description="Disordered" evidence="1">
    <location>
        <begin position="248"/>
        <end position="274"/>
    </location>
</feature>
<evidence type="ECO:0000259" key="2">
    <source>
        <dbReference type="Pfam" id="PF08585"/>
    </source>
</evidence>
<accession>Q4N3C3</accession>
<dbReference type="InParanoid" id="Q4N3C3"/>
<reference evidence="3 4" key="1">
    <citation type="journal article" date="2005" name="Science">
        <title>Genome sequence of Theileria parva, a bovine pathogen that transforms lymphocytes.</title>
        <authorList>
            <person name="Gardner M.J."/>
            <person name="Bishop R."/>
            <person name="Shah T."/>
            <person name="de Villiers E.P."/>
            <person name="Carlton J.M."/>
            <person name="Hall N."/>
            <person name="Ren Q."/>
            <person name="Paulsen I.T."/>
            <person name="Pain A."/>
            <person name="Berriman M."/>
            <person name="Wilson R.J.M."/>
            <person name="Sato S."/>
            <person name="Ralph S.A."/>
            <person name="Mann D.J."/>
            <person name="Xiong Z."/>
            <person name="Shallom S.J."/>
            <person name="Weidman J."/>
            <person name="Jiang L."/>
            <person name="Lynn J."/>
            <person name="Weaver B."/>
            <person name="Shoaibi A."/>
            <person name="Domingo A.R."/>
            <person name="Wasawo D."/>
            <person name="Crabtree J."/>
            <person name="Wortman J.R."/>
            <person name="Haas B."/>
            <person name="Angiuoli S.V."/>
            <person name="Creasy T.H."/>
            <person name="Lu C."/>
            <person name="Suh B."/>
            <person name="Silva J.C."/>
            <person name="Utterback T.R."/>
            <person name="Feldblyum T.V."/>
            <person name="Pertea M."/>
            <person name="Allen J."/>
            <person name="Nierman W.C."/>
            <person name="Taracha E.L.N."/>
            <person name="Salzberg S.L."/>
            <person name="White O.R."/>
            <person name="Fitzhugh H.A."/>
            <person name="Morzaria S."/>
            <person name="Venter J.C."/>
            <person name="Fraser C.M."/>
            <person name="Nene V."/>
        </authorList>
    </citation>
    <scope>NUCLEOTIDE SEQUENCE [LARGE SCALE GENOMIC DNA]</scope>
    <source>
        <strain evidence="3 4">Muguga</strain>
    </source>
</reference>
<dbReference type="KEGG" id="tpv:TP04_0064"/>
<gene>
    <name evidence="3" type="ordered locus">TP04_0064</name>
</gene>
<keyword evidence="4" id="KW-1185">Reference proteome</keyword>
<dbReference type="InterPro" id="IPR042470">
    <property type="entry name" value="RMI1_N_C_sf"/>
</dbReference>
<proteinExistence type="predicted"/>
<sequence length="482" mass="55703">MQKNGSSDGNSSHKVEENNKRLDNYEFLEILKKDWLKGIDMSQIKSQFKSFNFYQVINCMDISIPKHKYEDYSFDNEDFDEEDNFKPKKKNFKGKRTRMLKVTLFDGNSNVIAFEYEPIGAFDMFYDSATNKMSRCCVKIALYNSVVSKRNSLWLTNYNVKMLFEGYSCKHHPSSALGHSISDNSIVANTNAINSVVSNTINSITNTLNSITNDTIAVNNVNQNGFEIDQDVIDLATQYLDSNVQFSQDYSTQPSSTQVTQKDSQTPNKATRTPALTDYFPKDSGYLDHSFLCFIKKRDLTLNNESFIKFSKERFTDFFKDKPVELSEFCKLFNHSSNVGYVPLYTERHKIDHLFGFLNHSSVVVFDDSDPVCKFLAVIVEAVYGTLHKNVWLSIFDDCFNSHFCIFDLEVFPFISPYSQQVSTSLELNSLEGFFLFEDCKVQDYNVRVLRDFTRNLPREQANLMVDTLNSEFARAKQEYQY</sequence>
<comment type="caution">
    <text evidence="3">The sequence shown here is derived from an EMBL/GenBank/DDBJ whole genome shotgun (WGS) entry which is preliminary data.</text>
</comment>
<dbReference type="VEuPathDB" id="PiroplasmaDB:TpMuguga_04g00064"/>
<dbReference type="Proteomes" id="UP000001949">
    <property type="component" value="Unassembled WGS sequence"/>
</dbReference>